<dbReference type="GO" id="GO:0003677">
    <property type="term" value="F:DNA binding"/>
    <property type="evidence" value="ECO:0007669"/>
    <property type="project" value="UniProtKB-KW"/>
</dbReference>
<dbReference type="HOGENOM" id="CLU_015973_1_0_1"/>
<dbReference type="STRING" id="1237896.T0MCK7"/>
<comment type="caution">
    <text evidence="3">The sequence shown here is derived from an EMBL/GenBank/DDBJ whole genome shotgun (WGS) entry which is preliminary data.</text>
</comment>
<keyword evidence="3" id="KW-0238">DNA-binding</keyword>
<feature type="region of interest" description="Disordered" evidence="1">
    <location>
        <begin position="243"/>
        <end position="301"/>
    </location>
</feature>
<dbReference type="GO" id="GO:0046983">
    <property type="term" value="F:protein dimerization activity"/>
    <property type="evidence" value="ECO:0007669"/>
    <property type="project" value="InterPro"/>
</dbReference>
<feature type="compositionally biased region" description="Low complexity" evidence="1">
    <location>
        <begin position="462"/>
        <end position="483"/>
    </location>
</feature>
<dbReference type="OMA" id="EQDMAFT"/>
<dbReference type="PROSITE" id="PS50888">
    <property type="entry name" value="BHLH"/>
    <property type="match status" value="1"/>
</dbReference>
<dbReference type="Gene3D" id="4.10.280.10">
    <property type="entry name" value="Helix-loop-helix DNA-binding domain"/>
    <property type="match status" value="1"/>
</dbReference>
<evidence type="ECO:0000256" key="1">
    <source>
        <dbReference type="SAM" id="MobiDB-lite"/>
    </source>
</evidence>
<protein>
    <submittedName>
        <fullName evidence="3">Helix-loop-helix DNA-binding domain-containing protein</fullName>
    </submittedName>
</protein>
<feature type="compositionally biased region" description="Basic residues" evidence="1">
    <location>
        <begin position="267"/>
        <end position="279"/>
    </location>
</feature>
<dbReference type="SUPFAM" id="SSF47459">
    <property type="entry name" value="HLH, helix-loop-helix DNA-binding domain"/>
    <property type="match status" value="1"/>
</dbReference>
<evidence type="ECO:0000313" key="4">
    <source>
        <dbReference type="Proteomes" id="UP000015530"/>
    </source>
</evidence>
<feature type="compositionally biased region" description="Polar residues" evidence="1">
    <location>
        <begin position="439"/>
        <end position="458"/>
    </location>
</feature>
<feature type="compositionally biased region" description="Low complexity" evidence="1">
    <location>
        <begin position="396"/>
        <end position="406"/>
    </location>
</feature>
<feature type="compositionally biased region" description="Polar residues" evidence="1">
    <location>
        <begin position="568"/>
        <end position="577"/>
    </location>
</feature>
<organism evidence="3 4">
    <name type="scientific">Colletotrichum gloeosporioides (strain Cg-14)</name>
    <name type="common">Anthracnose fungus</name>
    <name type="synonym">Glomerella cingulata</name>
    <dbReference type="NCBI Taxonomy" id="1237896"/>
    <lineage>
        <taxon>Eukaryota</taxon>
        <taxon>Fungi</taxon>
        <taxon>Dikarya</taxon>
        <taxon>Ascomycota</taxon>
        <taxon>Pezizomycotina</taxon>
        <taxon>Sordariomycetes</taxon>
        <taxon>Hypocreomycetidae</taxon>
        <taxon>Glomerellales</taxon>
        <taxon>Glomerellaceae</taxon>
        <taxon>Colletotrichum</taxon>
        <taxon>Colletotrichum gloeosporioides species complex</taxon>
    </lineage>
</organism>
<dbReference type="InterPro" id="IPR011598">
    <property type="entry name" value="bHLH_dom"/>
</dbReference>
<dbReference type="OrthoDB" id="5344169at2759"/>
<feature type="region of interest" description="Disordered" evidence="1">
    <location>
        <begin position="319"/>
        <end position="543"/>
    </location>
</feature>
<accession>T0MCK7</accession>
<dbReference type="InterPro" id="IPR036638">
    <property type="entry name" value="HLH_DNA-bd_sf"/>
</dbReference>
<dbReference type="Pfam" id="PF00010">
    <property type="entry name" value="HLH"/>
    <property type="match status" value="1"/>
</dbReference>
<feature type="compositionally biased region" description="Pro residues" evidence="1">
    <location>
        <begin position="364"/>
        <end position="374"/>
    </location>
</feature>
<dbReference type="CDD" id="cd11392">
    <property type="entry name" value="bHLH_ScPHO4_like"/>
    <property type="match status" value="1"/>
</dbReference>
<feature type="region of interest" description="Disordered" evidence="1">
    <location>
        <begin position="557"/>
        <end position="589"/>
    </location>
</feature>
<name>T0MCK7_COLGC</name>
<feature type="region of interest" description="Disordered" evidence="1">
    <location>
        <begin position="649"/>
        <end position="683"/>
    </location>
</feature>
<feature type="compositionally biased region" description="Basic and acidic residues" evidence="1">
    <location>
        <begin position="649"/>
        <end position="667"/>
    </location>
</feature>
<evidence type="ECO:0000313" key="3">
    <source>
        <dbReference type="EMBL" id="EQB58730.1"/>
    </source>
</evidence>
<proteinExistence type="predicted"/>
<dbReference type="FunFam" id="4.10.280.10:FF:000099">
    <property type="entry name" value="Myc-family transcription factor"/>
    <property type="match status" value="1"/>
</dbReference>
<feature type="domain" description="BHLH" evidence="2">
    <location>
        <begin position="576"/>
        <end position="645"/>
    </location>
</feature>
<sequence length="683" mass="73212">MMDAASWNQDPALAPSHDEEFQQFLNMGGMGNMGDSMAFDFNDFQSGSGSGMMHPSGREQLDTQMGGTDANMVMSNANAAMQSQLINMTTAAAHPAIPTQLIPPPTPTDAITEIDAQIQYLQQQRVQQQHRQIQEQHVYYTNQHAVPPTPQSLEMPPASNQFYSDQSRTPMFDNRYQRMKEQQDMAFTPLVSPAVTPLDPHFQMEAGGFTIPGAYFSPLTSPALHAQSDQGLLYDRRSSLSAHNSPAEMDVETSANAQPAAMDLAKKVRKSNARVKAKSSVRQSPITKPQRKKAGPTPKMVSQALTEMQEVNEDGLDQMLPSTALPAPMSSEESENASVSPENLSDMPPPPLPQKASSKSPFIQPQPQPQPHPAIPAHIQGKPSPATPASLMKLPSSSANNSAASNPQDLGPSDHIESFELPESVNFNSRPQPPRIDTATPTQSPSDPGSARASSFQPLPSPIFAKPTAAASASASPNLAPGSTGPSARRTPQLLARGSKGGGKRGSVSSVHVSPALRPRISPSIKPLLPGTPGGMSAEDTASRLLASKSNYQNILEGNTVPGVTYPSELSTNLTSKRTSHKIAEQGRRNRINSALQEIATLLPQPPKESGESDSADKKEKDKAGGAPNSKASTVELAIEYIKQLKQEVAEANKRAEELEKKLERMEPSGSTEAVEQKESSTE</sequence>
<dbReference type="SMART" id="SM00353">
    <property type="entry name" value="HLH"/>
    <property type="match status" value="1"/>
</dbReference>
<dbReference type="EMBL" id="AMYD01000222">
    <property type="protein sequence ID" value="EQB58730.1"/>
    <property type="molecule type" value="Genomic_DNA"/>
</dbReference>
<dbReference type="AlphaFoldDB" id="T0MCK7"/>
<feature type="region of interest" description="Disordered" evidence="1">
    <location>
        <begin position="601"/>
        <end position="634"/>
    </location>
</feature>
<reference evidence="4" key="1">
    <citation type="journal article" date="2013" name="Mol. Plant Microbe Interact.">
        <title>Global aspects of pacC regulation of pathogenicity genes in Colletotrichum gloeosporioides as revealed by transcriptome analysis.</title>
        <authorList>
            <person name="Alkan N."/>
            <person name="Meng X."/>
            <person name="Friedlander G."/>
            <person name="Reuveni E."/>
            <person name="Sukno S."/>
            <person name="Sherman A."/>
            <person name="Thon M."/>
            <person name="Fluhr R."/>
            <person name="Prusky D."/>
        </authorList>
    </citation>
    <scope>NUCLEOTIDE SEQUENCE [LARGE SCALE GENOMIC DNA]</scope>
    <source>
        <strain evidence="4">Cg-14</strain>
    </source>
</reference>
<gene>
    <name evidence="3" type="ORF">CGLO_00988</name>
</gene>
<feature type="compositionally biased region" description="Basic and acidic residues" evidence="1">
    <location>
        <begin position="609"/>
        <end position="624"/>
    </location>
</feature>
<dbReference type="Proteomes" id="UP000015530">
    <property type="component" value="Unassembled WGS sequence"/>
</dbReference>
<evidence type="ECO:0000259" key="2">
    <source>
        <dbReference type="PROSITE" id="PS50888"/>
    </source>
</evidence>